<evidence type="ECO:0000313" key="3">
    <source>
        <dbReference type="RefSeq" id="XP_011098345.1"/>
    </source>
</evidence>
<name>A0A6I9UJY4_SESIN</name>
<dbReference type="KEGG" id="sind:105177028"/>
<dbReference type="InParanoid" id="A0A6I9UJY4"/>
<sequence length="98" mass="10769">MDQSTKGLPPPASAAGTGAGKNSISRRNGYPTSSGSHCMHRGHRNDQGATSGYRSRSRARQGSKEVVRRALTPPCQKPTWRWWNFRPTPSRLSNMSMA</sequence>
<reference evidence="3" key="1">
    <citation type="submission" date="2025-08" db="UniProtKB">
        <authorList>
            <consortium name="RefSeq"/>
        </authorList>
    </citation>
    <scope>IDENTIFICATION</scope>
</reference>
<dbReference type="RefSeq" id="XP_011098345.1">
    <property type="nucleotide sequence ID" value="XM_011100043.2"/>
</dbReference>
<dbReference type="AlphaFoldDB" id="A0A6I9UJY4"/>
<accession>A0A6I9UJY4</accession>
<gene>
    <name evidence="3" type="primary">LOC105177028</name>
</gene>
<evidence type="ECO:0000313" key="2">
    <source>
        <dbReference type="Proteomes" id="UP000504604"/>
    </source>
</evidence>
<feature type="region of interest" description="Disordered" evidence="1">
    <location>
        <begin position="1"/>
        <end position="73"/>
    </location>
</feature>
<dbReference type="GeneID" id="105177028"/>
<dbReference type="OrthoDB" id="911408at2759"/>
<dbReference type="Proteomes" id="UP000504604">
    <property type="component" value="Linkage group LG14"/>
</dbReference>
<organism evidence="2 3">
    <name type="scientific">Sesamum indicum</name>
    <name type="common">Oriental sesame</name>
    <name type="synonym">Sesamum orientale</name>
    <dbReference type="NCBI Taxonomy" id="4182"/>
    <lineage>
        <taxon>Eukaryota</taxon>
        <taxon>Viridiplantae</taxon>
        <taxon>Streptophyta</taxon>
        <taxon>Embryophyta</taxon>
        <taxon>Tracheophyta</taxon>
        <taxon>Spermatophyta</taxon>
        <taxon>Magnoliopsida</taxon>
        <taxon>eudicotyledons</taxon>
        <taxon>Gunneridae</taxon>
        <taxon>Pentapetalae</taxon>
        <taxon>asterids</taxon>
        <taxon>lamiids</taxon>
        <taxon>Lamiales</taxon>
        <taxon>Pedaliaceae</taxon>
        <taxon>Sesamum</taxon>
    </lineage>
</organism>
<evidence type="ECO:0000256" key="1">
    <source>
        <dbReference type="SAM" id="MobiDB-lite"/>
    </source>
</evidence>
<protein>
    <submittedName>
        <fullName evidence="3">Uncharacterized protein LOC105177028</fullName>
    </submittedName>
</protein>
<keyword evidence="2" id="KW-1185">Reference proteome</keyword>
<feature type="compositionally biased region" description="Polar residues" evidence="1">
    <location>
        <begin position="22"/>
        <end position="36"/>
    </location>
</feature>
<proteinExistence type="predicted"/>